<evidence type="ECO:0000256" key="2">
    <source>
        <dbReference type="SAM" id="SignalP"/>
    </source>
</evidence>
<dbReference type="InterPro" id="IPR024079">
    <property type="entry name" value="MetalloPept_cat_dom_sf"/>
</dbReference>
<protein>
    <recommendedName>
        <fullName evidence="3">Peptidase metallopeptidase domain-containing protein</fullName>
    </recommendedName>
</protein>
<sequence>MAFGKYHQMEAVIGLLVLWCVVALSSVCDGATIGRFEADEALSERSQINKNPLYTTWENPQEILYRFDTDFTYSDTQRLLIEDAMSFVTSDMKECIRFVRWNRTLHNGRDHLVIAKTFNTGALCETCFSFPGRLLRAQGGLGQKLCMVDGTNGCLNTTELAPVRGREVMKYLVSSLGLRNELSRPDRDEFVTVFPENIQVALRSLDLTKKYDPNNVFNATEFDLNSITLPDPFKYTIAGRGPLYQPKQRIIRAPLEASLSSSDKIGVARLYPQCLAAVEGTTSTTSKPATLSTTATTDPLDPGTELPPTGSPATSTGGGEPGTGLPPTATAGSPGPIVPDVDDGSPPTALPGSDAVDVEEVSARETGMDRRSFEQQNVPGASLNVTALDGGPTGKDATAGVTSFEGQKGSTVPSNITASVKGSDAIKAAEKVHNVKLV</sequence>
<feature type="signal peptide" evidence="2">
    <location>
        <begin position="1"/>
        <end position="30"/>
    </location>
</feature>
<dbReference type="GO" id="GO:0006508">
    <property type="term" value="P:proteolysis"/>
    <property type="evidence" value="ECO:0007669"/>
    <property type="project" value="InterPro"/>
</dbReference>
<feature type="region of interest" description="Disordered" evidence="1">
    <location>
        <begin position="280"/>
        <end position="392"/>
    </location>
</feature>
<feature type="compositionally biased region" description="Low complexity" evidence="1">
    <location>
        <begin position="323"/>
        <end position="335"/>
    </location>
</feature>
<dbReference type="SUPFAM" id="SSF55486">
    <property type="entry name" value="Metalloproteases ('zincins'), catalytic domain"/>
    <property type="match status" value="1"/>
</dbReference>
<comment type="caution">
    <text evidence="4">The sequence shown here is derived from an EMBL/GenBank/DDBJ whole genome shotgun (WGS) entry which is preliminary data.</text>
</comment>
<dbReference type="GO" id="GO:0004222">
    <property type="term" value="F:metalloendopeptidase activity"/>
    <property type="evidence" value="ECO:0007669"/>
    <property type="project" value="InterPro"/>
</dbReference>
<gene>
    <name evidence="4" type="primary">RvY_10497-1</name>
    <name evidence="4" type="synonym">RvY_10497.1</name>
    <name evidence="4" type="ORF">RvY_10497</name>
</gene>
<dbReference type="InterPro" id="IPR006026">
    <property type="entry name" value="Peptidase_Metallo"/>
</dbReference>
<accession>A0A1D1VCY7</accession>
<dbReference type="GO" id="GO:0008270">
    <property type="term" value="F:zinc ion binding"/>
    <property type="evidence" value="ECO:0007669"/>
    <property type="project" value="InterPro"/>
</dbReference>
<proteinExistence type="predicted"/>
<dbReference type="InterPro" id="IPR001506">
    <property type="entry name" value="Peptidase_M12A"/>
</dbReference>
<keyword evidence="2" id="KW-0732">Signal</keyword>
<feature type="compositionally biased region" description="Polar residues" evidence="1">
    <location>
        <begin position="280"/>
        <end position="297"/>
    </location>
</feature>
<dbReference type="Gene3D" id="3.40.390.10">
    <property type="entry name" value="Collagenase (Catalytic Domain)"/>
    <property type="match status" value="1"/>
</dbReference>
<evidence type="ECO:0000313" key="4">
    <source>
        <dbReference type="EMBL" id="GAU99504.1"/>
    </source>
</evidence>
<dbReference type="SMART" id="SM00235">
    <property type="entry name" value="ZnMc"/>
    <property type="match status" value="1"/>
</dbReference>
<feature type="chain" id="PRO_5008898304" description="Peptidase metallopeptidase domain-containing protein" evidence="2">
    <location>
        <begin position="31"/>
        <end position="438"/>
    </location>
</feature>
<keyword evidence="5" id="KW-1185">Reference proteome</keyword>
<feature type="compositionally biased region" description="Polar residues" evidence="1">
    <location>
        <begin position="374"/>
        <end position="385"/>
    </location>
</feature>
<feature type="domain" description="Peptidase metallopeptidase" evidence="3">
    <location>
        <begin position="53"/>
        <end position="213"/>
    </location>
</feature>
<dbReference type="OrthoDB" id="291007at2759"/>
<evidence type="ECO:0000256" key="1">
    <source>
        <dbReference type="SAM" id="MobiDB-lite"/>
    </source>
</evidence>
<name>A0A1D1VCY7_RAMVA</name>
<organism evidence="4 5">
    <name type="scientific">Ramazzottius varieornatus</name>
    <name type="common">Water bear</name>
    <name type="synonym">Tardigrade</name>
    <dbReference type="NCBI Taxonomy" id="947166"/>
    <lineage>
        <taxon>Eukaryota</taxon>
        <taxon>Metazoa</taxon>
        <taxon>Ecdysozoa</taxon>
        <taxon>Tardigrada</taxon>
        <taxon>Eutardigrada</taxon>
        <taxon>Parachela</taxon>
        <taxon>Hypsibioidea</taxon>
        <taxon>Ramazzottiidae</taxon>
        <taxon>Ramazzottius</taxon>
    </lineage>
</organism>
<dbReference type="PANTHER" id="PTHR10127">
    <property type="entry name" value="DISCOIDIN, CUB, EGF, LAMININ , AND ZINC METALLOPROTEASE DOMAIN CONTAINING"/>
    <property type="match status" value="1"/>
</dbReference>
<dbReference type="Proteomes" id="UP000186922">
    <property type="component" value="Unassembled WGS sequence"/>
</dbReference>
<evidence type="ECO:0000313" key="5">
    <source>
        <dbReference type="Proteomes" id="UP000186922"/>
    </source>
</evidence>
<dbReference type="EMBL" id="BDGG01000005">
    <property type="protein sequence ID" value="GAU99504.1"/>
    <property type="molecule type" value="Genomic_DNA"/>
</dbReference>
<dbReference type="PANTHER" id="PTHR10127:SF883">
    <property type="entry name" value="ZINC METALLOPROTEINASE NAS-8"/>
    <property type="match status" value="1"/>
</dbReference>
<dbReference type="Pfam" id="PF01400">
    <property type="entry name" value="Astacin"/>
    <property type="match status" value="1"/>
</dbReference>
<dbReference type="AlphaFoldDB" id="A0A1D1VCY7"/>
<reference evidence="4 5" key="1">
    <citation type="journal article" date="2016" name="Nat. Commun.">
        <title>Extremotolerant tardigrade genome and improved radiotolerance of human cultured cells by tardigrade-unique protein.</title>
        <authorList>
            <person name="Hashimoto T."/>
            <person name="Horikawa D.D."/>
            <person name="Saito Y."/>
            <person name="Kuwahara H."/>
            <person name="Kozuka-Hata H."/>
            <person name="Shin-I T."/>
            <person name="Minakuchi Y."/>
            <person name="Ohishi K."/>
            <person name="Motoyama A."/>
            <person name="Aizu T."/>
            <person name="Enomoto A."/>
            <person name="Kondo K."/>
            <person name="Tanaka S."/>
            <person name="Hara Y."/>
            <person name="Koshikawa S."/>
            <person name="Sagara H."/>
            <person name="Miura T."/>
            <person name="Yokobori S."/>
            <person name="Miyagawa K."/>
            <person name="Suzuki Y."/>
            <person name="Kubo T."/>
            <person name="Oyama M."/>
            <person name="Kohara Y."/>
            <person name="Fujiyama A."/>
            <person name="Arakawa K."/>
            <person name="Katayama T."/>
            <person name="Toyoda A."/>
            <person name="Kunieda T."/>
        </authorList>
    </citation>
    <scope>NUCLEOTIDE SEQUENCE [LARGE SCALE GENOMIC DNA]</scope>
    <source>
        <strain evidence="4 5">YOKOZUNA-1</strain>
    </source>
</reference>
<evidence type="ECO:0000259" key="3">
    <source>
        <dbReference type="SMART" id="SM00235"/>
    </source>
</evidence>
<feature type="compositionally biased region" description="Basic and acidic residues" evidence="1">
    <location>
        <begin position="361"/>
        <end position="373"/>
    </location>
</feature>